<protein>
    <submittedName>
        <fullName evidence="1">Uncharacterized protein</fullName>
    </submittedName>
</protein>
<reference evidence="1" key="1">
    <citation type="submission" date="2018-05" db="EMBL/GenBank/DDBJ databases">
        <authorList>
            <person name="Lanie J.A."/>
            <person name="Ng W.-L."/>
            <person name="Kazmierczak K.M."/>
            <person name="Andrzejewski T.M."/>
            <person name="Davidsen T.M."/>
            <person name="Wayne K.J."/>
            <person name="Tettelin H."/>
            <person name="Glass J.I."/>
            <person name="Rusch D."/>
            <person name="Podicherti R."/>
            <person name="Tsui H.-C.T."/>
            <person name="Winkler M.E."/>
        </authorList>
    </citation>
    <scope>NUCLEOTIDE SEQUENCE</scope>
</reference>
<evidence type="ECO:0000313" key="1">
    <source>
        <dbReference type="EMBL" id="SVA03209.1"/>
    </source>
</evidence>
<sequence>MTKVPLATASSPNPPMGAWLDYYNCD</sequence>
<name>A0A381SIE7_9ZZZZ</name>
<gene>
    <name evidence="1" type="ORF">METZ01_LOCUS56063</name>
</gene>
<organism evidence="1">
    <name type="scientific">marine metagenome</name>
    <dbReference type="NCBI Taxonomy" id="408172"/>
    <lineage>
        <taxon>unclassified sequences</taxon>
        <taxon>metagenomes</taxon>
        <taxon>ecological metagenomes</taxon>
    </lineage>
</organism>
<dbReference type="AlphaFoldDB" id="A0A381SIE7"/>
<dbReference type="EMBL" id="UINC01003084">
    <property type="protein sequence ID" value="SVA03209.1"/>
    <property type="molecule type" value="Genomic_DNA"/>
</dbReference>
<accession>A0A381SIE7</accession>
<proteinExistence type="predicted"/>